<keyword evidence="2 3" id="KW-0238">DNA-binding</keyword>
<dbReference type="GO" id="GO:0000160">
    <property type="term" value="P:phosphorelay signal transduction system"/>
    <property type="evidence" value="ECO:0007669"/>
    <property type="project" value="InterPro"/>
</dbReference>
<evidence type="ECO:0000313" key="7">
    <source>
        <dbReference type="Proteomes" id="UP000663937"/>
    </source>
</evidence>
<dbReference type="PANTHER" id="PTHR47691:SF3">
    <property type="entry name" value="HTH-TYPE TRANSCRIPTIONAL REGULATOR RV0890C-RELATED"/>
    <property type="match status" value="1"/>
</dbReference>
<dbReference type="PANTHER" id="PTHR47691">
    <property type="entry name" value="REGULATOR-RELATED"/>
    <property type="match status" value="1"/>
</dbReference>
<dbReference type="SMART" id="SM01043">
    <property type="entry name" value="BTAD"/>
    <property type="match status" value="1"/>
</dbReference>
<evidence type="ECO:0000256" key="3">
    <source>
        <dbReference type="PROSITE-ProRule" id="PRU01091"/>
    </source>
</evidence>
<organism evidence="6 7">
    <name type="scientific">Pengzhenrongella sicca</name>
    <dbReference type="NCBI Taxonomy" id="2819238"/>
    <lineage>
        <taxon>Bacteria</taxon>
        <taxon>Bacillati</taxon>
        <taxon>Actinomycetota</taxon>
        <taxon>Actinomycetes</taxon>
        <taxon>Micrococcales</taxon>
        <taxon>Pengzhenrongella</taxon>
    </lineage>
</organism>
<dbReference type="Pfam" id="PF03704">
    <property type="entry name" value="BTAD"/>
    <property type="match status" value="1"/>
</dbReference>
<dbReference type="EMBL" id="CP071868">
    <property type="protein sequence ID" value="QTE30914.1"/>
    <property type="molecule type" value="Genomic_DNA"/>
</dbReference>
<proteinExistence type="inferred from homology"/>
<evidence type="ECO:0000256" key="4">
    <source>
        <dbReference type="SAM" id="MobiDB-lite"/>
    </source>
</evidence>
<protein>
    <submittedName>
        <fullName evidence="6">Winged helix-turn-helix domain-containing protein</fullName>
    </submittedName>
</protein>
<dbReference type="Gene3D" id="1.10.10.10">
    <property type="entry name" value="Winged helix-like DNA-binding domain superfamily/Winged helix DNA-binding domain"/>
    <property type="match status" value="1"/>
</dbReference>
<sequence length="953" mass="99509">MDGNGGAPLLRVEVLGPLRVVVDGVAVDVPGPKRRAVLALLALAEARTVSADSLVDGLWPVEPPDAARQALHSHVSRLRGHLGPASGALQTQRAGYRLDVDAAGLDLAQARALLAAARAHGAGDPAHALPLLRQADGLWRGPVLADLTDLEPIGAAVTEIARLRRQVEDALIAAAVGAGHADEVLGLAADAVAADPFREPGVLLLMRALAGSGQVAEALRAAREFRQRLAAETGLDPSSALGDAERAVAGGTAGAGLARPGAGGAAADGTRLIGRAAQVAALHRVLATERLVTVTGPGGVGKTRVALEVARRSTTATVLLLAPVTDPAAVPHALAAALNLRVARGDVLAACVAVLGDQARLLVVDNCEHLLDAARGVISAVLAGCPEVTVLVTSRERLGLAAEYAFRLSPLALPGPDQDAAQAPSVTLFLERASRVRRGREPTATQLRTVADIVRRLDGIPLAIELAAGRLSTFSLEDLRDRLDRALDLLGGGAPSGEPRHRTLRATIEWSYDLLAEPERLVFRHLSVFVDGVPLETAERVAAELAPGLDSGSVLARLVDASMLTAVFGPDGTRYRMLETLRSFGTDRLAAAGESAAAADRFVRWGVALASWIGAGLASEREPEADAVLRRELANLRAVWQLIRRREAFDDAAVLVTALINAIAYRDVVELRAWAQELADDPALDRSPHAAAVLGTAAEAAYQGGDHRRAARLARAGLERGPAAESAWFCLLPLAVAELADTAYADVVEHALAAAAQPGPSRESFGIAALARAQAGDLEDARALNARGHADAGSPTLRSWGEYVAGEIENRARRAELAEQHYLRAIDLAQTSGATFLVGIATVGLLTVRVAAGRVGDALHGYRDVVDYFARTGNWTHLWVTLRNLADLLRQLGDDETADQLDAAAAGAPDAPARAQRAGRPVPAAGAGDSQRVLGRDAVLRIARLGIDRCLAN</sequence>
<dbReference type="SUPFAM" id="SSF46894">
    <property type="entry name" value="C-terminal effector domain of the bipartite response regulators"/>
    <property type="match status" value="1"/>
</dbReference>
<dbReference type="InterPro" id="IPR005158">
    <property type="entry name" value="BTAD"/>
</dbReference>
<dbReference type="SMART" id="SM00862">
    <property type="entry name" value="Trans_reg_C"/>
    <property type="match status" value="1"/>
</dbReference>
<dbReference type="InterPro" id="IPR011990">
    <property type="entry name" value="TPR-like_helical_dom_sf"/>
</dbReference>
<dbReference type="Gene3D" id="1.25.40.10">
    <property type="entry name" value="Tetratricopeptide repeat domain"/>
    <property type="match status" value="2"/>
</dbReference>
<dbReference type="InterPro" id="IPR027417">
    <property type="entry name" value="P-loop_NTPase"/>
</dbReference>
<feature type="domain" description="OmpR/PhoB-type" evidence="5">
    <location>
        <begin position="1"/>
        <end position="100"/>
    </location>
</feature>
<evidence type="ECO:0000259" key="5">
    <source>
        <dbReference type="PROSITE" id="PS51755"/>
    </source>
</evidence>
<keyword evidence="7" id="KW-1185">Reference proteome</keyword>
<dbReference type="Gene3D" id="3.40.50.300">
    <property type="entry name" value="P-loop containing nucleotide triphosphate hydrolases"/>
    <property type="match status" value="1"/>
</dbReference>
<dbReference type="SUPFAM" id="SSF48452">
    <property type="entry name" value="TPR-like"/>
    <property type="match status" value="2"/>
</dbReference>
<name>A0A8A4ZG88_9MICO</name>
<feature type="region of interest" description="Disordered" evidence="4">
    <location>
        <begin position="905"/>
        <end position="929"/>
    </location>
</feature>
<dbReference type="PROSITE" id="PS51755">
    <property type="entry name" value="OMPR_PHOB"/>
    <property type="match status" value="1"/>
</dbReference>
<dbReference type="Pfam" id="PF00486">
    <property type="entry name" value="Trans_reg_C"/>
    <property type="match status" value="1"/>
</dbReference>
<dbReference type="GO" id="GO:0006355">
    <property type="term" value="P:regulation of DNA-templated transcription"/>
    <property type="evidence" value="ECO:0007669"/>
    <property type="project" value="InterPro"/>
</dbReference>
<accession>A0A8A4ZG88</accession>
<feature type="DNA-binding region" description="OmpR/PhoB-type" evidence="3">
    <location>
        <begin position="1"/>
        <end position="100"/>
    </location>
</feature>
<dbReference type="InterPro" id="IPR036388">
    <property type="entry name" value="WH-like_DNA-bd_sf"/>
</dbReference>
<reference evidence="6" key="1">
    <citation type="submission" date="2021-03" db="EMBL/GenBank/DDBJ databases">
        <title>Pengzhenrongella sicca gen. nov., sp. nov., a new member of suborder Micrococcineae isolated from High-Arctic tundra soil.</title>
        <authorList>
            <person name="Peng F."/>
        </authorList>
    </citation>
    <scope>NUCLEOTIDE SEQUENCE</scope>
    <source>
        <strain evidence="6">LRZ-2</strain>
    </source>
</reference>
<dbReference type="KEGG" id="psic:J4E96_08310"/>
<dbReference type="SUPFAM" id="SSF52540">
    <property type="entry name" value="P-loop containing nucleoside triphosphate hydrolases"/>
    <property type="match status" value="1"/>
</dbReference>
<comment type="similarity">
    <text evidence="1">Belongs to the AfsR/DnrI/RedD regulatory family.</text>
</comment>
<evidence type="ECO:0000256" key="1">
    <source>
        <dbReference type="ARBA" id="ARBA00005820"/>
    </source>
</evidence>
<dbReference type="InterPro" id="IPR016032">
    <property type="entry name" value="Sig_transdc_resp-reg_C-effctor"/>
</dbReference>
<dbReference type="Proteomes" id="UP000663937">
    <property type="component" value="Chromosome"/>
</dbReference>
<dbReference type="Pfam" id="PF25872">
    <property type="entry name" value="HTH_77"/>
    <property type="match status" value="1"/>
</dbReference>
<dbReference type="RefSeq" id="WP_227425290.1">
    <property type="nucleotide sequence ID" value="NZ_CP071868.1"/>
</dbReference>
<gene>
    <name evidence="6" type="ORF">J4E96_08310</name>
</gene>
<evidence type="ECO:0000256" key="2">
    <source>
        <dbReference type="ARBA" id="ARBA00023125"/>
    </source>
</evidence>
<dbReference type="AlphaFoldDB" id="A0A8A4ZG88"/>
<dbReference type="GO" id="GO:0003677">
    <property type="term" value="F:DNA binding"/>
    <property type="evidence" value="ECO:0007669"/>
    <property type="project" value="UniProtKB-UniRule"/>
</dbReference>
<dbReference type="InterPro" id="IPR058852">
    <property type="entry name" value="HTH_77"/>
</dbReference>
<evidence type="ECO:0000313" key="6">
    <source>
        <dbReference type="EMBL" id="QTE30914.1"/>
    </source>
</evidence>
<dbReference type="InterPro" id="IPR001867">
    <property type="entry name" value="OmpR/PhoB-type_DNA-bd"/>
</dbReference>